<evidence type="ECO:0000256" key="3">
    <source>
        <dbReference type="ARBA" id="ARBA00022755"/>
    </source>
</evidence>
<dbReference type="Gene3D" id="3.40.50.170">
    <property type="entry name" value="Formyl transferase, N-terminal domain"/>
    <property type="match status" value="1"/>
</dbReference>
<feature type="site" description="Raises pKa of active site His" evidence="4">
    <location>
        <position position="150"/>
    </location>
</feature>
<organism evidence="6 7">
    <name type="scientific">Pseudoxanthomonas daejeonensis</name>
    <dbReference type="NCBI Taxonomy" id="266062"/>
    <lineage>
        <taxon>Bacteria</taxon>
        <taxon>Pseudomonadati</taxon>
        <taxon>Pseudomonadota</taxon>
        <taxon>Gammaproteobacteria</taxon>
        <taxon>Lysobacterales</taxon>
        <taxon>Lysobacteraceae</taxon>
        <taxon>Pseudoxanthomonas</taxon>
    </lineage>
</organism>
<evidence type="ECO:0000256" key="2">
    <source>
        <dbReference type="ARBA" id="ARBA00022679"/>
    </source>
</evidence>
<name>A0ABQ6Z5S7_9GAMM</name>
<dbReference type="InterPro" id="IPR002376">
    <property type="entry name" value="Formyl_transf_N"/>
</dbReference>
<comment type="function">
    <text evidence="4">Catalyzes the transfer of a formyl group from 10-formyltetrahydrofolate to 5-phospho-ribosyl-glycinamide (GAR), producing 5-phospho-ribosyl-N-formylglycinamide (FGAR) and tetrahydrofolate.</text>
</comment>
<dbReference type="PANTHER" id="PTHR43369">
    <property type="entry name" value="PHOSPHORIBOSYLGLYCINAMIDE FORMYLTRANSFERASE"/>
    <property type="match status" value="1"/>
</dbReference>
<gene>
    <name evidence="4" type="primary">purN</name>
    <name evidence="6" type="ORF">CSC65_10895</name>
</gene>
<feature type="binding site" evidence="4">
    <location>
        <position position="70"/>
    </location>
    <ligand>
        <name>(6R)-10-formyltetrahydrofolate</name>
        <dbReference type="ChEBI" id="CHEBI:195366"/>
    </ligand>
</feature>
<proteinExistence type="inferred from homology"/>
<keyword evidence="3 4" id="KW-0658">Purine biosynthesis</keyword>
<feature type="binding site" evidence="4">
    <location>
        <begin position="95"/>
        <end position="98"/>
    </location>
    <ligand>
        <name>(6R)-10-formyltetrahydrofolate</name>
        <dbReference type="ChEBI" id="CHEBI:195366"/>
    </ligand>
</feature>
<comment type="pathway">
    <text evidence="1 4">Purine metabolism; IMP biosynthesis via de novo pathway; N(2)-formyl-N(1)-(5-phospho-D-ribosyl)glycinamide from N(1)-(5-phospho-D-ribosyl)glycinamide (10-formyl THF route): step 1/1.</text>
</comment>
<protein>
    <recommendedName>
        <fullName evidence="4">Phosphoribosylglycinamide formyltransferase</fullName>
        <ecNumber evidence="4">2.1.2.2</ecNumber>
    </recommendedName>
    <alternativeName>
        <fullName evidence="4">5'-phosphoribosylglycinamide transformylase</fullName>
    </alternativeName>
    <alternativeName>
        <fullName evidence="4">GAR transformylase</fullName>
        <shortName evidence="4">GART</shortName>
    </alternativeName>
</protein>
<dbReference type="RefSeq" id="WP_162410628.1">
    <property type="nucleotide sequence ID" value="NZ_PDWN01000010.1"/>
</dbReference>
<reference evidence="6 7" key="1">
    <citation type="submission" date="2017-10" db="EMBL/GenBank/DDBJ databases">
        <title>Whole genome sequencing of members of genus Pseudoxanthomonas.</title>
        <authorList>
            <person name="Kumar S."/>
            <person name="Bansal K."/>
            <person name="Kaur A."/>
            <person name="Patil P."/>
            <person name="Sharma S."/>
            <person name="Patil P.B."/>
        </authorList>
    </citation>
    <scope>NUCLEOTIDE SEQUENCE [LARGE SCALE GENOMIC DNA]</scope>
    <source>
        <strain evidence="6 7">DSM 17801</strain>
    </source>
</reference>
<dbReference type="Proteomes" id="UP000788419">
    <property type="component" value="Unassembled WGS sequence"/>
</dbReference>
<dbReference type="PANTHER" id="PTHR43369:SF2">
    <property type="entry name" value="PHOSPHORIBOSYLGLYCINAMIDE FORMYLTRANSFERASE"/>
    <property type="match status" value="1"/>
</dbReference>
<dbReference type="NCBIfam" id="TIGR00639">
    <property type="entry name" value="PurN"/>
    <property type="match status" value="1"/>
</dbReference>
<dbReference type="EC" id="2.1.2.2" evidence="4"/>
<evidence type="ECO:0000256" key="1">
    <source>
        <dbReference type="ARBA" id="ARBA00005054"/>
    </source>
</evidence>
<sequence>MNPSTGRKPRLAVLVSGRGSNLQAILDAIARGELDAEIVGVFSDRPDAAALDRVAPALRWSLEARQFPDRAAFDAILATAVEATAPDWVFCAGYMRILGDAFVRGFDGRLLNVHPSLLPRYKGLRTHARALQSGDTEHGASVHFVVPELDAGAVVAQARIPVQPGDTPESLAARLLPEEHRLVTATLALAAAGRLAEHGGQVQLDGQTLFSPLHLDSTGILRPGSRS</sequence>
<keyword evidence="7" id="KW-1185">Reference proteome</keyword>
<comment type="similarity">
    <text evidence="4">Belongs to the GART family.</text>
</comment>
<dbReference type="InterPro" id="IPR036477">
    <property type="entry name" value="Formyl_transf_N_sf"/>
</dbReference>
<dbReference type="HAMAP" id="MF_01930">
    <property type="entry name" value="PurN"/>
    <property type="match status" value="1"/>
</dbReference>
<feature type="domain" description="Formyl transferase N-terminal" evidence="5">
    <location>
        <begin position="10"/>
        <end position="185"/>
    </location>
</feature>
<dbReference type="EMBL" id="PDWN01000010">
    <property type="protein sequence ID" value="KAF1693783.1"/>
    <property type="molecule type" value="Genomic_DNA"/>
</dbReference>
<comment type="caution">
    <text evidence="6">The sequence shown here is derived from an EMBL/GenBank/DDBJ whole genome shotgun (WGS) entry which is preliminary data.</text>
</comment>
<comment type="catalytic activity">
    <reaction evidence="4">
        <text>N(1)-(5-phospho-beta-D-ribosyl)glycinamide + (6R)-10-formyltetrahydrofolate = N(2)-formyl-N(1)-(5-phospho-beta-D-ribosyl)glycinamide + (6S)-5,6,7,8-tetrahydrofolate + H(+)</text>
        <dbReference type="Rhea" id="RHEA:15053"/>
        <dbReference type="ChEBI" id="CHEBI:15378"/>
        <dbReference type="ChEBI" id="CHEBI:57453"/>
        <dbReference type="ChEBI" id="CHEBI:143788"/>
        <dbReference type="ChEBI" id="CHEBI:147286"/>
        <dbReference type="ChEBI" id="CHEBI:195366"/>
        <dbReference type="EC" id="2.1.2.2"/>
    </reaction>
</comment>
<evidence type="ECO:0000313" key="7">
    <source>
        <dbReference type="Proteomes" id="UP000788419"/>
    </source>
</evidence>
<dbReference type="Pfam" id="PF00551">
    <property type="entry name" value="Formyl_trans_N"/>
    <property type="match status" value="1"/>
</dbReference>
<feature type="active site" description="Proton donor" evidence="4">
    <location>
        <position position="114"/>
    </location>
</feature>
<evidence type="ECO:0000259" key="5">
    <source>
        <dbReference type="Pfam" id="PF00551"/>
    </source>
</evidence>
<feature type="binding site" evidence="4">
    <location>
        <begin position="19"/>
        <end position="21"/>
    </location>
    <ligand>
        <name>N(1)-(5-phospho-beta-D-ribosyl)glycinamide</name>
        <dbReference type="ChEBI" id="CHEBI:143788"/>
    </ligand>
</feature>
<dbReference type="InterPro" id="IPR004607">
    <property type="entry name" value="GART"/>
</dbReference>
<dbReference type="CDD" id="cd08645">
    <property type="entry name" value="FMT_core_GART"/>
    <property type="match status" value="1"/>
</dbReference>
<dbReference type="SUPFAM" id="SSF53328">
    <property type="entry name" value="Formyltransferase"/>
    <property type="match status" value="1"/>
</dbReference>
<feature type="binding site" evidence="4">
    <location>
        <position position="112"/>
    </location>
    <ligand>
        <name>(6R)-10-formyltetrahydrofolate</name>
        <dbReference type="ChEBI" id="CHEBI:195366"/>
    </ligand>
</feature>
<accession>A0ABQ6Z5S7</accession>
<keyword evidence="2 4" id="KW-0808">Transferase</keyword>
<evidence type="ECO:0000313" key="6">
    <source>
        <dbReference type="EMBL" id="KAF1693783.1"/>
    </source>
</evidence>
<evidence type="ECO:0000256" key="4">
    <source>
        <dbReference type="HAMAP-Rule" id="MF_01930"/>
    </source>
</evidence>